<accession>A0ACC0EGX4</accession>
<keyword evidence="2" id="KW-1185">Reference proteome</keyword>
<reference evidence="1 2" key="3">
    <citation type="journal article" date="2022" name="Microbiol. Spectr.">
        <title>Folding features and dynamics of 3D genome architecture in plant fungal pathogens.</title>
        <authorList>
            <person name="Xia C."/>
        </authorList>
    </citation>
    <scope>NUCLEOTIDE SEQUENCE [LARGE SCALE GENOMIC DNA]</scope>
    <source>
        <strain evidence="1 2">93-210</strain>
    </source>
</reference>
<dbReference type="EMBL" id="CM045871">
    <property type="protein sequence ID" value="KAI7952043.1"/>
    <property type="molecule type" value="Genomic_DNA"/>
</dbReference>
<evidence type="ECO:0000313" key="2">
    <source>
        <dbReference type="Proteomes" id="UP001060170"/>
    </source>
</evidence>
<reference evidence="2" key="2">
    <citation type="journal article" date="2018" name="Mol. Plant Microbe Interact.">
        <title>Genome sequence resources for the wheat stripe rust pathogen (Puccinia striiformis f. sp. tritici) and the barley stripe rust pathogen (Puccinia striiformis f. sp. hordei).</title>
        <authorList>
            <person name="Xia C."/>
            <person name="Wang M."/>
            <person name="Yin C."/>
            <person name="Cornejo O.E."/>
            <person name="Hulbert S.H."/>
            <person name="Chen X."/>
        </authorList>
    </citation>
    <scope>NUCLEOTIDE SEQUENCE [LARGE SCALE GENOMIC DNA]</scope>
    <source>
        <strain evidence="2">93-210</strain>
    </source>
</reference>
<feature type="non-terminal residue" evidence="1">
    <location>
        <position position="1"/>
    </location>
</feature>
<gene>
    <name evidence="1" type="ORF">MJO28_007727</name>
</gene>
<dbReference type="Proteomes" id="UP001060170">
    <property type="component" value="Chromosome 7"/>
</dbReference>
<comment type="caution">
    <text evidence="1">The sequence shown here is derived from an EMBL/GenBank/DDBJ whole genome shotgun (WGS) entry which is preliminary data.</text>
</comment>
<protein>
    <submittedName>
        <fullName evidence="1">Uncharacterized protein</fullName>
    </submittedName>
</protein>
<reference evidence="2" key="1">
    <citation type="journal article" date="2018" name="BMC Genomics">
        <title>Genomic insights into host adaptation between the wheat stripe rust pathogen (Puccinia striiformis f. sp. tritici) and the barley stripe rust pathogen (Puccinia striiformis f. sp. hordei).</title>
        <authorList>
            <person name="Xia C."/>
            <person name="Wang M."/>
            <person name="Yin C."/>
            <person name="Cornejo O.E."/>
            <person name="Hulbert S.H."/>
            <person name="Chen X."/>
        </authorList>
    </citation>
    <scope>NUCLEOTIDE SEQUENCE [LARGE SCALE GENOMIC DNA]</scope>
    <source>
        <strain evidence="2">93-210</strain>
    </source>
</reference>
<proteinExistence type="predicted"/>
<organism evidence="1 2">
    <name type="scientific">Puccinia striiformis f. sp. tritici</name>
    <dbReference type="NCBI Taxonomy" id="168172"/>
    <lineage>
        <taxon>Eukaryota</taxon>
        <taxon>Fungi</taxon>
        <taxon>Dikarya</taxon>
        <taxon>Basidiomycota</taxon>
        <taxon>Pucciniomycotina</taxon>
        <taxon>Pucciniomycetes</taxon>
        <taxon>Pucciniales</taxon>
        <taxon>Pucciniaceae</taxon>
        <taxon>Puccinia</taxon>
    </lineage>
</organism>
<sequence length="166" mass="18465">CDGERYFIRLILLHQRGLKGFEDLKTHNGVTYDSYCLAAAACGLLACHEHYADCLQEASLWMMGAVFDIINALTLYKLSKQLAQNSKMFEEVGLDPIDQTLWPLFKRGLGPSGRMTIDPKASFEAGFVSSTDKQRFIFGSVVGMSNSGSIGMDISMVQVELIKHIY</sequence>
<evidence type="ECO:0000313" key="1">
    <source>
        <dbReference type="EMBL" id="KAI7952043.1"/>
    </source>
</evidence>
<name>A0ACC0EGX4_9BASI</name>